<dbReference type="InterPro" id="IPR050127">
    <property type="entry name" value="Serine_Proteases_S1"/>
</dbReference>
<evidence type="ECO:0000256" key="5">
    <source>
        <dbReference type="ARBA" id="ARBA00023145"/>
    </source>
</evidence>
<feature type="non-terminal residue" evidence="8">
    <location>
        <position position="81"/>
    </location>
</feature>
<keyword evidence="9" id="KW-1185">Reference proteome</keyword>
<dbReference type="GO" id="GO:0005615">
    <property type="term" value="C:extracellular space"/>
    <property type="evidence" value="ECO:0007669"/>
    <property type="project" value="TreeGrafter"/>
</dbReference>
<dbReference type="GO" id="GO:0004252">
    <property type="term" value="F:serine-type endopeptidase activity"/>
    <property type="evidence" value="ECO:0007669"/>
    <property type="project" value="InterPro"/>
</dbReference>
<sequence>GEYNIDVAEDTEVVRSASKIVRHPKYSSLTLNNDIMLIKLASPVTYSADVQPIALPSTCATTGAECLISGWGNTLSNGCEY</sequence>
<name>A0A099ZV07_TINGU</name>
<organism evidence="8 9">
    <name type="scientific">Tinamus guttatus</name>
    <name type="common">White-throated tinamou</name>
    <dbReference type="NCBI Taxonomy" id="94827"/>
    <lineage>
        <taxon>Eukaryota</taxon>
        <taxon>Metazoa</taxon>
        <taxon>Chordata</taxon>
        <taxon>Craniata</taxon>
        <taxon>Vertebrata</taxon>
        <taxon>Euteleostomi</taxon>
        <taxon>Archelosauria</taxon>
        <taxon>Archosauria</taxon>
        <taxon>Dinosauria</taxon>
        <taxon>Saurischia</taxon>
        <taxon>Theropoda</taxon>
        <taxon>Coelurosauria</taxon>
        <taxon>Aves</taxon>
        <taxon>Palaeognathae</taxon>
        <taxon>Tinamiformes</taxon>
        <taxon>Tinamidae</taxon>
        <taxon>Tinamus</taxon>
    </lineage>
</organism>
<dbReference type="InterPro" id="IPR009003">
    <property type="entry name" value="Peptidase_S1_PA"/>
</dbReference>
<keyword evidence="6" id="KW-1015">Disulfide bond</keyword>
<keyword evidence="4" id="KW-0720">Serine protease</keyword>
<protein>
    <submittedName>
        <fullName evidence="8">Trypsin II-P29</fullName>
    </submittedName>
</protein>
<dbReference type="Gene3D" id="2.40.10.10">
    <property type="entry name" value="Trypsin-like serine proteases"/>
    <property type="match status" value="1"/>
</dbReference>
<evidence type="ECO:0000256" key="6">
    <source>
        <dbReference type="ARBA" id="ARBA00023157"/>
    </source>
</evidence>
<dbReference type="PROSITE" id="PS50240">
    <property type="entry name" value="TRYPSIN_DOM"/>
    <property type="match status" value="1"/>
</dbReference>
<evidence type="ECO:0000256" key="2">
    <source>
        <dbReference type="ARBA" id="ARBA00022729"/>
    </source>
</evidence>
<evidence type="ECO:0000256" key="1">
    <source>
        <dbReference type="ARBA" id="ARBA00022670"/>
    </source>
</evidence>
<evidence type="ECO:0000256" key="3">
    <source>
        <dbReference type="ARBA" id="ARBA00022801"/>
    </source>
</evidence>
<dbReference type="FunFam" id="2.40.10.10:FF:000166">
    <property type="entry name" value="Trypsin"/>
    <property type="match status" value="1"/>
</dbReference>
<proteinExistence type="predicted"/>
<feature type="domain" description="Peptidase S1" evidence="7">
    <location>
        <begin position="1"/>
        <end position="81"/>
    </location>
</feature>
<keyword evidence="3" id="KW-0378">Hydrolase</keyword>
<dbReference type="PANTHER" id="PTHR24264:SF57">
    <property type="entry name" value="TRYPSIN-2"/>
    <property type="match status" value="1"/>
</dbReference>
<feature type="non-terminal residue" evidence="8">
    <location>
        <position position="1"/>
    </location>
</feature>
<keyword evidence="2" id="KW-0732">Signal</keyword>
<dbReference type="Pfam" id="PF00089">
    <property type="entry name" value="Trypsin"/>
    <property type="match status" value="1"/>
</dbReference>
<gene>
    <name evidence="8" type="ORF">N309_00008</name>
</gene>
<accession>A0A099ZV07</accession>
<keyword evidence="1" id="KW-0645">Protease</keyword>
<dbReference type="SUPFAM" id="SSF50494">
    <property type="entry name" value="Trypsin-like serine proteases"/>
    <property type="match status" value="1"/>
</dbReference>
<reference evidence="8 9" key="1">
    <citation type="submission" date="2014-06" db="EMBL/GenBank/DDBJ databases">
        <title>Genome evolution of avian class.</title>
        <authorList>
            <person name="Zhang G."/>
            <person name="Li C."/>
        </authorList>
    </citation>
    <scope>NUCLEOTIDE SEQUENCE [LARGE SCALE GENOMIC DNA]</scope>
    <source>
        <strain evidence="8">BGI_N309</strain>
    </source>
</reference>
<evidence type="ECO:0000256" key="4">
    <source>
        <dbReference type="ARBA" id="ARBA00022825"/>
    </source>
</evidence>
<keyword evidence="5" id="KW-0865">Zymogen</keyword>
<dbReference type="InterPro" id="IPR001254">
    <property type="entry name" value="Trypsin_dom"/>
</dbReference>
<dbReference type="Proteomes" id="UP000053641">
    <property type="component" value="Unassembled WGS sequence"/>
</dbReference>
<dbReference type="GO" id="GO:0006508">
    <property type="term" value="P:proteolysis"/>
    <property type="evidence" value="ECO:0007669"/>
    <property type="project" value="UniProtKB-KW"/>
</dbReference>
<evidence type="ECO:0000313" key="8">
    <source>
        <dbReference type="EMBL" id="KGL85572.1"/>
    </source>
</evidence>
<evidence type="ECO:0000313" key="9">
    <source>
        <dbReference type="Proteomes" id="UP000053641"/>
    </source>
</evidence>
<dbReference type="PANTHER" id="PTHR24264">
    <property type="entry name" value="TRYPSIN-RELATED"/>
    <property type="match status" value="1"/>
</dbReference>
<evidence type="ECO:0000259" key="7">
    <source>
        <dbReference type="PROSITE" id="PS50240"/>
    </source>
</evidence>
<dbReference type="STRING" id="94827.A0A099ZV07"/>
<dbReference type="EMBL" id="KL907636">
    <property type="protein sequence ID" value="KGL85572.1"/>
    <property type="molecule type" value="Genomic_DNA"/>
</dbReference>
<dbReference type="AlphaFoldDB" id="A0A099ZV07"/>
<dbReference type="InterPro" id="IPR043504">
    <property type="entry name" value="Peptidase_S1_PA_chymotrypsin"/>
</dbReference>